<feature type="coiled-coil region" evidence="1">
    <location>
        <begin position="17"/>
        <end position="76"/>
    </location>
</feature>
<dbReference type="EMBL" id="IACN01030749">
    <property type="protein sequence ID" value="LAB51345.1"/>
    <property type="molecule type" value="Transcribed_RNA"/>
</dbReference>
<reference evidence="2" key="2">
    <citation type="submission" date="2017-11" db="EMBL/GenBank/DDBJ databases">
        <title>Coralsnake Venomics: Analyses of Venom Gland Transcriptomes and Proteomes of Six Brazilian Taxa.</title>
        <authorList>
            <person name="Aird S.D."/>
            <person name="Jorge da Silva N."/>
            <person name="Qiu L."/>
            <person name="Villar-Briones A."/>
            <person name="Aparecida-Saddi V."/>
            <person name="Campos-Telles M.P."/>
            <person name="Grau M."/>
            <person name="Mikheyev A.S."/>
        </authorList>
    </citation>
    <scope>NUCLEOTIDE SEQUENCE</scope>
    <source>
        <tissue evidence="2">Venom_gland</tissue>
    </source>
</reference>
<keyword evidence="1" id="KW-0175">Coiled coil</keyword>
<dbReference type="AlphaFoldDB" id="A0A2D4P039"/>
<protein>
    <submittedName>
        <fullName evidence="2">Uncharacterized protein</fullName>
    </submittedName>
</protein>
<name>A0A2D4P039_MICSU</name>
<proteinExistence type="predicted"/>
<sequence>MKAYTRAVIINYTRKRNLIQKKAYSLLEEEYKKMEKELQKFPQKTDIKIKMEITKHKIELIEKEELAQKIKSAKQNYFEDANKPGRWLAYKFRKERESRKINQLINEQGQICYGNTEKKKIVQNYYERLYN</sequence>
<evidence type="ECO:0000313" key="2">
    <source>
        <dbReference type="EMBL" id="LAB51345.1"/>
    </source>
</evidence>
<evidence type="ECO:0000256" key="1">
    <source>
        <dbReference type="SAM" id="Coils"/>
    </source>
</evidence>
<reference evidence="2" key="1">
    <citation type="submission" date="2017-07" db="EMBL/GenBank/DDBJ databases">
        <authorList>
            <person name="Mikheyev A."/>
            <person name="Grau M."/>
        </authorList>
    </citation>
    <scope>NUCLEOTIDE SEQUENCE</scope>
    <source>
        <tissue evidence="2">Venom_gland</tissue>
    </source>
</reference>
<organism evidence="2">
    <name type="scientific">Micrurus surinamensis</name>
    <name type="common">Surinam coral snake</name>
    <dbReference type="NCBI Taxonomy" id="129470"/>
    <lineage>
        <taxon>Eukaryota</taxon>
        <taxon>Metazoa</taxon>
        <taxon>Chordata</taxon>
        <taxon>Craniata</taxon>
        <taxon>Vertebrata</taxon>
        <taxon>Euteleostomi</taxon>
        <taxon>Lepidosauria</taxon>
        <taxon>Squamata</taxon>
        <taxon>Bifurcata</taxon>
        <taxon>Unidentata</taxon>
        <taxon>Episquamata</taxon>
        <taxon>Toxicofera</taxon>
        <taxon>Serpentes</taxon>
        <taxon>Colubroidea</taxon>
        <taxon>Elapidae</taxon>
        <taxon>Elapinae</taxon>
        <taxon>Micrurus</taxon>
    </lineage>
</organism>
<accession>A0A2D4P039</accession>